<protein>
    <submittedName>
        <fullName evidence="9">Fe2+-dependent dioxygenase</fullName>
    </submittedName>
</protein>
<reference evidence="9 10" key="1">
    <citation type="submission" date="2024-09" db="EMBL/GenBank/DDBJ databases">
        <authorList>
            <person name="Sun Q."/>
            <person name="Mori K."/>
        </authorList>
    </citation>
    <scope>NUCLEOTIDE SEQUENCE [LARGE SCALE GENOMIC DNA]</scope>
    <source>
        <strain evidence="9 10">ATCC 51285</strain>
    </source>
</reference>
<dbReference type="Gene3D" id="2.60.120.620">
    <property type="entry name" value="q2cbj1_9rhob like domain"/>
    <property type="match status" value="1"/>
</dbReference>
<evidence type="ECO:0000256" key="5">
    <source>
        <dbReference type="ARBA" id="ARBA00023002"/>
    </source>
</evidence>
<dbReference type="InterPro" id="IPR041097">
    <property type="entry name" value="PKHD_C"/>
</dbReference>
<evidence type="ECO:0000256" key="3">
    <source>
        <dbReference type="ARBA" id="ARBA00022896"/>
    </source>
</evidence>
<evidence type="ECO:0000256" key="1">
    <source>
        <dbReference type="ARBA" id="ARBA00001961"/>
    </source>
</evidence>
<evidence type="ECO:0000259" key="8">
    <source>
        <dbReference type="PROSITE" id="PS51471"/>
    </source>
</evidence>
<dbReference type="PANTHER" id="PTHR41536">
    <property type="entry name" value="PKHD-TYPE HYDROXYLASE YBIX"/>
    <property type="match status" value="1"/>
</dbReference>
<dbReference type="Pfam" id="PF18331">
    <property type="entry name" value="PKHD_C"/>
    <property type="match status" value="1"/>
</dbReference>
<comment type="cofactor">
    <cofactor evidence="7">
        <name>Fe(2+)</name>
        <dbReference type="ChEBI" id="CHEBI:29033"/>
    </cofactor>
    <text evidence="7">Binds 1 Fe(2+) ion per subunit.</text>
</comment>
<proteinExistence type="inferred from homology"/>
<keyword evidence="6 7" id="KW-0408">Iron</keyword>
<keyword evidence="3 7" id="KW-0847">Vitamin C</keyword>
<keyword evidence="4 7" id="KW-0223">Dioxygenase</keyword>
<keyword evidence="5 7" id="KW-0560">Oxidoreductase</keyword>
<dbReference type="GO" id="GO:0051213">
    <property type="term" value="F:dioxygenase activity"/>
    <property type="evidence" value="ECO:0007669"/>
    <property type="project" value="UniProtKB-KW"/>
</dbReference>
<dbReference type="Pfam" id="PF13640">
    <property type="entry name" value="2OG-FeII_Oxy_3"/>
    <property type="match status" value="1"/>
</dbReference>
<dbReference type="EMBL" id="JBHLZN010000001">
    <property type="protein sequence ID" value="MFB9885097.1"/>
    <property type="molecule type" value="Genomic_DNA"/>
</dbReference>
<comment type="caution">
    <text evidence="9">The sequence shown here is derived from an EMBL/GenBank/DDBJ whole genome shotgun (WGS) entry which is preliminary data.</text>
</comment>
<dbReference type="Gene3D" id="4.10.860.20">
    <property type="entry name" value="Rabenosyn, Rab binding domain"/>
    <property type="match status" value="1"/>
</dbReference>
<evidence type="ECO:0000256" key="4">
    <source>
        <dbReference type="ARBA" id="ARBA00022964"/>
    </source>
</evidence>
<evidence type="ECO:0000313" key="10">
    <source>
        <dbReference type="Proteomes" id="UP001589628"/>
    </source>
</evidence>
<feature type="binding site" evidence="7">
    <location>
        <position position="98"/>
    </location>
    <ligand>
        <name>Fe cation</name>
        <dbReference type="ChEBI" id="CHEBI:24875"/>
    </ligand>
</feature>
<keyword evidence="2 7" id="KW-0479">Metal-binding</keyword>
<comment type="cofactor">
    <cofactor evidence="1 7">
        <name>L-ascorbate</name>
        <dbReference type="ChEBI" id="CHEBI:38290"/>
    </cofactor>
</comment>
<sequence>MIYQISQLFSATEVSQLRQHLDQANWVDGKLSAGSQAQAVKANLQLAQDDPLAQQIGDLILDRLAQHPRFIATALPQKIYPPMFNCYHQGGHYGAHVDNAIRVIPRTPVRLRTDLSATLFLAEPDQYQGGEMQIDDSYGSHLIKLQAGDMILYPSTSVHQVHPVTQGKRVCAFFWIQSMVRSHTERHLLVEVDNSIRELSQQLHANHPEVIRLSRVYQNLLQHWVET</sequence>
<name>A0ABV5Z742_9GAMM</name>
<evidence type="ECO:0000256" key="7">
    <source>
        <dbReference type="HAMAP-Rule" id="MF_00657"/>
    </source>
</evidence>
<dbReference type="InterPro" id="IPR006620">
    <property type="entry name" value="Pro_4_hyd_alph"/>
</dbReference>
<evidence type="ECO:0000256" key="6">
    <source>
        <dbReference type="ARBA" id="ARBA00023004"/>
    </source>
</evidence>
<feature type="binding site" evidence="7">
    <location>
        <position position="169"/>
    </location>
    <ligand>
        <name>2-oxoglutarate</name>
        <dbReference type="ChEBI" id="CHEBI:16810"/>
    </ligand>
</feature>
<feature type="binding site" evidence="7">
    <location>
        <position position="159"/>
    </location>
    <ligand>
        <name>Fe cation</name>
        <dbReference type="ChEBI" id="CHEBI:24875"/>
    </ligand>
</feature>
<evidence type="ECO:0000313" key="9">
    <source>
        <dbReference type="EMBL" id="MFB9885097.1"/>
    </source>
</evidence>
<dbReference type="RefSeq" id="WP_027313291.1">
    <property type="nucleotide sequence ID" value="NZ_JBHLZN010000001.1"/>
</dbReference>
<dbReference type="NCBIfam" id="NF003975">
    <property type="entry name" value="PRK05467.1-4"/>
    <property type="match status" value="1"/>
</dbReference>
<accession>A0ABV5Z742</accession>
<organism evidence="9 10">
    <name type="scientific">Balneatrix alpica</name>
    <dbReference type="NCBI Taxonomy" id="75684"/>
    <lineage>
        <taxon>Bacteria</taxon>
        <taxon>Pseudomonadati</taxon>
        <taxon>Pseudomonadota</taxon>
        <taxon>Gammaproteobacteria</taxon>
        <taxon>Oceanospirillales</taxon>
        <taxon>Balneatrichaceae</taxon>
        <taxon>Balneatrix</taxon>
    </lineage>
</organism>
<dbReference type="InterPro" id="IPR044862">
    <property type="entry name" value="Pro_4_hyd_alph_FE2OG_OXY"/>
</dbReference>
<gene>
    <name evidence="9" type="ORF">ACFFLH_01550</name>
</gene>
<dbReference type="SMART" id="SM00702">
    <property type="entry name" value="P4Hc"/>
    <property type="match status" value="1"/>
</dbReference>
<feature type="domain" description="Fe2OG dioxygenase" evidence="8">
    <location>
        <begin position="78"/>
        <end position="178"/>
    </location>
</feature>
<dbReference type="InterPro" id="IPR023550">
    <property type="entry name" value="PKHD_hydroxylase"/>
</dbReference>
<dbReference type="InterPro" id="IPR005123">
    <property type="entry name" value="Oxoglu/Fe-dep_dioxygenase_dom"/>
</dbReference>
<feature type="binding site" evidence="7">
    <location>
        <position position="96"/>
    </location>
    <ligand>
        <name>Fe cation</name>
        <dbReference type="ChEBI" id="CHEBI:24875"/>
    </ligand>
</feature>
<dbReference type="PANTHER" id="PTHR41536:SF1">
    <property type="entry name" value="PKHD-TYPE HYDROXYLASE YBIX"/>
    <property type="match status" value="1"/>
</dbReference>
<dbReference type="Proteomes" id="UP001589628">
    <property type="component" value="Unassembled WGS sequence"/>
</dbReference>
<dbReference type="PROSITE" id="PS51471">
    <property type="entry name" value="FE2OG_OXY"/>
    <property type="match status" value="1"/>
</dbReference>
<evidence type="ECO:0000256" key="2">
    <source>
        <dbReference type="ARBA" id="ARBA00022723"/>
    </source>
</evidence>
<keyword evidence="10" id="KW-1185">Reference proteome</keyword>
<dbReference type="HAMAP" id="MF_00657">
    <property type="entry name" value="Hydroxyl_YbiX"/>
    <property type="match status" value="1"/>
</dbReference>
<dbReference type="NCBIfam" id="NF003974">
    <property type="entry name" value="PRK05467.1-3"/>
    <property type="match status" value="1"/>
</dbReference>